<dbReference type="SUPFAM" id="SSF51197">
    <property type="entry name" value="Clavaminate synthase-like"/>
    <property type="match status" value="1"/>
</dbReference>
<keyword evidence="2 3" id="KW-0408">Iron</keyword>
<dbReference type="Pfam" id="PF14226">
    <property type="entry name" value="DIOX_N"/>
    <property type="match status" value="1"/>
</dbReference>
<name>A0AA88DX42_FICCA</name>
<keyword evidence="3" id="KW-0560">Oxidoreductase</keyword>
<sequence length="334" mass="38247">MDSEPPFEETYKTLLQNSLNTMEVKGTDKFDIVEDCNLPLANLIHIRSDDQLERESCIREIVEAARNWGFFQVVNHGISIQELETLKIEQKKVFQQPFEKKIQNKFLNLSSNGYRWGNQKATCLKQFSWSEAFHLSVKDISSMTECNNLRLTMERFARAASGLAETLVEILAENVGVKFTYFQENCPPSSSFLRLNRYPPCPFSSSELVCGLIPHTDTDFLSVVYQDRIGGLQLLKDGRWFGVKPNPEALIINIGDLFQALSNGVYKSVKHRVVATQFERFSAAYFYCPANEAMVESHGQPAIYRKFSFKEYKQQSQKDVEETGSKVGLQRFLL</sequence>
<dbReference type="InterPro" id="IPR005123">
    <property type="entry name" value="Oxoglu/Fe-dep_dioxygenase_dom"/>
</dbReference>
<dbReference type="PANTHER" id="PTHR47990">
    <property type="entry name" value="2-OXOGLUTARATE (2OG) AND FE(II)-DEPENDENT OXYGENASE SUPERFAMILY PROTEIN-RELATED"/>
    <property type="match status" value="1"/>
</dbReference>
<feature type="domain" description="Fe2OG dioxygenase" evidence="4">
    <location>
        <begin position="188"/>
        <end position="289"/>
    </location>
</feature>
<dbReference type="InterPro" id="IPR044861">
    <property type="entry name" value="IPNS-like_FE2OG_OXY"/>
</dbReference>
<dbReference type="GO" id="GO:0016491">
    <property type="term" value="F:oxidoreductase activity"/>
    <property type="evidence" value="ECO:0007669"/>
    <property type="project" value="UniProtKB-KW"/>
</dbReference>
<dbReference type="Gene3D" id="2.60.120.330">
    <property type="entry name" value="B-lactam Antibiotic, Isopenicillin N Synthase, Chain"/>
    <property type="match status" value="1"/>
</dbReference>
<keyword evidence="1 3" id="KW-0479">Metal-binding</keyword>
<dbReference type="Pfam" id="PF03171">
    <property type="entry name" value="2OG-FeII_Oxy"/>
    <property type="match status" value="1"/>
</dbReference>
<comment type="caution">
    <text evidence="5">The sequence shown here is derived from an EMBL/GenBank/DDBJ whole genome shotgun (WGS) entry which is preliminary data.</text>
</comment>
<dbReference type="PROSITE" id="PS51471">
    <property type="entry name" value="FE2OG_OXY"/>
    <property type="match status" value="1"/>
</dbReference>
<dbReference type="Proteomes" id="UP001187192">
    <property type="component" value="Unassembled WGS sequence"/>
</dbReference>
<evidence type="ECO:0000313" key="6">
    <source>
        <dbReference type="Proteomes" id="UP001187192"/>
    </source>
</evidence>
<gene>
    <name evidence="5" type="ORF">TIFTF001_032236</name>
</gene>
<keyword evidence="6" id="KW-1185">Reference proteome</keyword>
<proteinExistence type="inferred from homology"/>
<organism evidence="5 6">
    <name type="scientific">Ficus carica</name>
    <name type="common">Common fig</name>
    <dbReference type="NCBI Taxonomy" id="3494"/>
    <lineage>
        <taxon>Eukaryota</taxon>
        <taxon>Viridiplantae</taxon>
        <taxon>Streptophyta</taxon>
        <taxon>Embryophyta</taxon>
        <taxon>Tracheophyta</taxon>
        <taxon>Spermatophyta</taxon>
        <taxon>Magnoliopsida</taxon>
        <taxon>eudicotyledons</taxon>
        <taxon>Gunneridae</taxon>
        <taxon>Pentapetalae</taxon>
        <taxon>rosids</taxon>
        <taxon>fabids</taxon>
        <taxon>Rosales</taxon>
        <taxon>Moraceae</taxon>
        <taxon>Ficeae</taxon>
        <taxon>Ficus</taxon>
    </lineage>
</organism>
<accession>A0AA88DX42</accession>
<dbReference type="EMBL" id="BTGU01000143">
    <property type="protein sequence ID" value="GMN63163.1"/>
    <property type="molecule type" value="Genomic_DNA"/>
</dbReference>
<evidence type="ECO:0000256" key="3">
    <source>
        <dbReference type="RuleBase" id="RU003682"/>
    </source>
</evidence>
<reference evidence="5" key="1">
    <citation type="submission" date="2023-07" db="EMBL/GenBank/DDBJ databases">
        <title>draft genome sequence of fig (Ficus carica).</title>
        <authorList>
            <person name="Takahashi T."/>
            <person name="Nishimura K."/>
        </authorList>
    </citation>
    <scope>NUCLEOTIDE SEQUENCE</scope>
</reference>
<dbReference type="GO" id="GO:0046872">
    <property type="term" value="F:metal ion binding"/>
    <property type="evidence" value="ECO:0007669"/>
    <property type="project" value="UniProtKB-KW"/>
</dbReference>
<dbReference type="InterPro" id="IPR027443">
    <property type="entry name" value="IPNS-like_sf"/>
</dbReference>
<dbReference type="Gramene" id="FCD_00028585-RA">
    <property type="protein sequence ID" value="FCD_00028585-RA:cds"/>
    <property type="gene ID" value="FCD_00028585"/>
</dbReference>
<dbReference type="InterPro" id="IPR050231">
    <property type="entry name" value="Iron_ascorbate_oxido_reductase"/>
</dbReference>
<evidence type="ECO:0000256" key="2">
    <source>
        <dbReference type="ARBA" id="ARBA00023004"/>
    </source>
</evidence>
<dbReference type="AlphaFoldDB" id="A0AA88DX42"/>
<evidence type="ECO:0000313" key="5">
    <source>
        <dbReference type="EMBL" id="GMN63163.1"/>
    </source>
</evidence>
<dbReference type="InterPro" id="IPR026992">
    <property type="entry name" value="DIOX_N"/>
</dbReference>
<comment type="similarity">
    <text evidence="3">Belongs to the iron/ascorbate-dependent oxidoreductase family.</text>
</comment>
<protein>
    <recommendedName>
        <fullName evidence="4">Fe2OG dioxygenase domain-containing protein</fullName>
    </recommendedName>
</protein>
<evidence type="ECO:0000259" key="4">
    <source>
        <dbReference type="PROSITE" id="PS51471"/>
    </source>
</evidence>
<evidence type="ECO:0000256" key="1">
    <source>
        <dbReference type="ARBA" id="ARBA00022723"/>
    </source>
</evidence>